<dbReference type="Proteomes" id="UP000762676">
    <property type="component" value="Unassembled WGS sequence"/>
</dbReference>
<evidence type="ECO:0000313" key="2">
    <source>
        <dbReference type="EMBL" id="GFS12547.1"/>
    </source>
</evidence>
<reference evidence="2 3" key="1">
    <citation type="journal article" date="2021" name="Elife">
        <title>Chloroplast acquisition without the gene transfer in kleptoplastic sea slugs, Plakobranchus ocellatus.</title>
        <authorList>
            <person name="Maeda T."/>
            <person name="Takahashi S."/>
            <person name="Yoshida T."/>
            <person name="Shimamura S."/>
            <person name="Takaki Y."/>
            <person name="Nagai Y."/>
            <person name="Toyoda A."/>
            <person name="Suzuki Y."/>
            <person name="Arimoto A."/>
            <person name="Ishii H."/>
            <person name="Satoh N."/>
            <person name="Nishiyama T."/>
            <person name="Hasebe M."/>
            <person name="Maruyama T."/>
            <person name="Minagawa J."/>
            <person name="Obokata J."/>
            <person name="Shigenobu S."/>
        </authorList>
    </citation>
    <scope>NUCLEOTIDE SEQUENCE [LARGE SCALE GENOMIC DNA]</scope>
</reference>
<dbReference type="AlphaFoldDB" id="A0AAV4ITE2"/>
<feature type="region of interest" description="Disordered" evidence="1">
    <location>
        <begin position="87"/>
        <end position="106"/>
    </location>
</feature>
<comment type="caution">
    <text evidence="2">The sequence shown here is derived from an EMBL/GenBank/DDBJ whole genome shotgun (WGS) entry which is preliminary data.</text>
</comment>
<evidence type="ECO:0000256" key="1">
    <source>
        <dbReference type="SAM" id="MobiDB-lite"/>
    </source>
</evidence>
<keyword evidence="3" id="KW-1185">Reference proteome</keyword>
<name>A0AAV4ITE2_9GAST</name>
<proteinExistence type="predicted"/>
<sequence length="106" mass="11160">MKFKVMLTADWKSNLMPVYVLALKASCPPVGPCPSSALSPSPRKDTANQTRPPLPPSPPPWSPSGANLGVQLVSLVKHCFPRGASVPQVQQAYGHSGGNTPGDMAR</sequence>
<gene>
    <name evidence="2" type="ORF">ElyMa_003114700</name>
</gene>
<feature type="compositionally biased region" description="Pro residues" evidence="1">
    <location>
        <begin position="52"/>
        <end position="62"/>
    </location>
</feature>
<evidence type="ECO:0000313" key="3">
    <source>
        <dbReference type="Proteomes" id="UP000762676"/>
    </source>
</evidence>
<dbReference type="EMBL" id="BMAT01006423">
    <property type="protein sequence ID" value="GFS12547.1"/>
    <property type="molecule type" value="Genomic_DNA"/>
</dbReference>
<organism evidence="2 3">
    <name type="scientific">Elysia marginata</name>
    <dbReference type="NCBI Taxonomy" id="1093978"/>
    <lineage>
        <taxon>Eukaryota</taxon>
        <taxon>Metazoa</taxon>
        <taxon>Spiralia</taxon>
        <taxon>Lophotrochozoa</taxon>
        <taxon>Mollusca</taxon>
        <taxon>Gastropoda</taxon>
        <taxon>Heterobranchia</taxon>
        <taxon>Euthyneura</taxon>
        <taxon>Panpulmonata</taxon>
        <taxon>Sacoglossa</taxon>
        <taxon>Placobranchoidea</taxon>
        <taxon>Plakobranchidae</taxon>
        <taxon>Elysia</taxon>
    </lineage>
</organism>
<evidence type="ECO:0008006" key="4">
    <source>
        <dbReference type="Google" id="ProtNLM"/>
    </source>
</evidence>
<protein>
    <recommendedName>
        <fullName evidence="4">Mos1 transposase HTH domain-containing protein</fullName>
    </recommendedName>
</protein>
<feature type="region of interest" description="Disordered" evidence="1">
    <location>
        <begin position="29"/>
        <end position="66"/>
    </location>
</feature>
<accession>A0AAV4ITE2</accession>